<evidence type="ECO:0000256" key="1">
    <source>
        <dbReference type="SAM" id="SignalP"/>
    </source>
</evidence>
<evidence type="ECO:0008006" key="4">
    <source>
        <dbReference type="Google" id="ProtNLM"/>
    </source>
</evidence>
<name>A1AL09_PELPD</name>
<protein>
    <recommendedName>
        <fullName evidence="4">DUF5666 domain-containing protein</fullName>
    </recommendedName>
</protein>
<reference evidence="2 3" key="1">
    <citation type="submission" date="2006-10" db="EMBL/GenBank/DDBJ databases">
        <title>Complete sequence of chromosome of Pelobacter propionicus DSM 2379.</title>
        <authorList>
            <consortium name="US DOE Joint Genome Institute"/>
            <person name="Copeland A."/>
            <person name="Lucas S."/>
            <person name="Lapidus A."/>
            <person name="Barry K."/>
            <person name="Detter J.C."/>
            <person name="Glavina del Rio T."/>
            <person name="Hammon N."/>
            <person name="Israni S."/>
            <person name="Dalin E."/>
            <person name="Tice H."/>
            <person name="Pitluck S."/>
            <person name="Saunders E."/>
            <person name="Brettin T."/>
            <person name="Bruce D."/>
            <person name="Han C."/>
            <person name="Tapia R."/>
            <person name="Schmutz J."/>
            <person name="Larimer F."/>
            <person name="Land M."/>
            <person name="Hauser L."/>
            <person name="Kyrpides N."/>
            <person name="Kim E."/>
            <person name="Lovley D."/>
            <person name="Richardson P."/>
        </authorList>
    </citation>
    <scope>NUCLEOTIDE SEQUENCE [LARGE SCALE GENOMIC DNA]</scope>
    <source>
        <strain evidence="3">DSM 2379 / NBRC 103807 / OttBd1</strain>
    </source>
</reference>
<accession>A1AL09</accession>
<dbReference type="Proteomes" id="UP000006732">
    <property type="component" value="Chromosome"/>
</dbReference>
<dbReference type="HOGENOM" id="CLU_1336462_0_0_7"/>
<dbReference type="KEGG" id="ppd:Ppro_0395"/>
<dbReference type="RefSeq" id="WP_011734343.1">
    <property type="nucleotide sequence ID" value="NC_008609.1"/>
</dbReference>
<dbReference type="OrthoDB" id="5405799at2"/>
<keyword evidence="3" id="KW-1185">Reference proteome</keyword>
<gene>
    <name evidence="2" type="ordered locus">Ppro_0395</name>
</gene>
<dbReference type="EMBL" id="CP000482">
    <property type="protein sequence ID" value="ABK98029.1"/>
    <property type="molecule type" value="Genomic_DNA"/>
</dbReference>
<organism evidence="2 3">
    <name type="scientific">Pelobacter propionicus (strain DSM 2379 / NBRC 103807 / OttBd1)</name>
    <dbReference type="NCBI Taxonomy" id="338966"/>
    <lineage>
        <taxon>Bacteria</taxon>
        <taxon>Pseudomonadati</taxon>
        <taxon>Thermodesulfobacteriota</taxon>
        <taxon>Desulfuromonadia</taxon>
        <taxon>Desulfuromonadales</taxon>
        <taxon>Desulfuromonadaceae</taxon>
        <taxon>Pelobacter</taxon>
    </lineage>
</organism>
<feature type="chain" id="PRO_5002631770" description="DUF5666 domain-containing protein" evidence="1">
    <location>
        <begin position="24"/>
        <end position="205"/>
    </location>
</feature>
<dbReference type="STRING" id="338966.Ppro_0395"/>
<dbReference type="eggNOG" id="ENOG50333P7">
    <property type="taxonomic scope" value="Bacteria"/>
</dbReference>
<evidence type="ECO:0000313" key="2">
    <source>
        <dbReference type="EMBL" id="ABK98029.1"/>
    </source>
</evidence>
<keyword evidence="1" id="KW-0732">Signal</keyword>
<dbReference type="AlphaFoldDB" id="A1AL09"/>
<evidence type="ECO:0000313" key="3">
    <source>
        <dbReference type="Proteomes" id="UP000006732"/>
    </source>
</evidence>
<sequence>MKRLAAVLAVTLLAASFTTVSIAATDTAPAAKKKAAQTAKKPSVKKERTTRITATVEAIDLDTRVVTLRDTKDNLFDITAGPQVTNLPQVKVGDQVEITYYQSIAVQVFKPGEAPQGSAATVATERLAKPGEKPSGIAGANVSITATVESISPQKTSVTLKLADGKYKVVKIENKKNLNNVKVGDEVVITATETLAVAVKPAVKK</sequence>
<feature type="signal peptide" evidence="1">
    <location>
        <begin position="1"/>
        <end position="23"/>
    </location>
</feature>
<proteinExistence type="predicted"/>